<comment type="caution">
    <text evidence="1">The sequence shown here is derived from an EMBL/GenBank/DDBJ whole genome shotgun (WGS) entry which is preliminary data.</text>
</comment>
<gene>
    <name evidence="1" type="ORF">ANN_26550</name>
</gene>
<protein>
    <recommendedName>
        <fullName evidence="3">Transposase</fullName>
    </recommendedName>
</protein>
<accession>A0ABQ8RYJ9</accession>
<evidence type="ECO:0008006" key="3">
    <source>
        <dbReference type="Google" id="ProtNLM"/>
    </source>
</evidence>
<sequence>MLAYYWVYSVSASIAAGQVKVSKVTAIQWYQHFRDICSRWLVQNPLRLDGPGTVVQIDESVSAKPKYGVGHAPDCEPFRYFCGSTYRCTNDVEWFWKNAKQKVKKMSGTCDAHLTSYMDEFIWRQLNGKKTQNVFDNLLDQIAAFYPV</sequence>
<dbReference type="Proteomes" id="UP001148838">
    <property type="component" value="Unassembled WGS sequence"/>
</dbReference>
<dbReference type="PANTHER" id="PTHR47163">
    <property type="entry name" value="DDE_TNP_IS1595 DOMAIN-CONTAINING PROTEIN"/>
    <property type="match status" value="1"/>
</dbReference>
<reference evidence="1 2" key="1">
    <citation type="journal article" date="2022" name="Allergy">
        <title>Genome assembly and annotation of Periplaneta americana reveal a comprehensive cockroach allergen profile.</title>
        <authorList>
            <person name="Wang L."/>
            <person name="Xiong Q."/>
            <person name="Saelim N."/>
            <person name="Wang L."/>
            <person name="Nong W."/>
            <person name="Wan A.T."/>
            <person name="Shi M."/>
            <person name="Liu X."/>
            <person name="Cao Q."/>
            <person name="Hui J.H.L."/>
            <person name="Sookrung N."/>
            <person name="Leung T.F."/>
            <person name="Tungtrongchitr A."/>
            <person name="Tsui S.K.W."/>
        </authorList>
    </citation>
    <scope>NUCLEOTIDE SEQUENCE [LARGE SCALE GENOMIC DNA]</scope>
    <source>
        <strain evidence="1">PWHHKU_190912</strain>
    </source>
</reference>
<proteinExistence type="predicted"/>
<dbReference type="InterPro" id="IPR053164">
    <property type="entry name" value="IS1016-like_transposase"/>
</dbReference>
<keyword evidence="2" id="KW-1185">Reference proteome</keyword>
<evidence type="ECO:0000313" key="1">
    <source>
        <dbReference type="EMBL" id="KAJ4426751.1"/>
    </source>
</evidence>
<evidence type="ECO:0000313" key="2">
    <source>
        <dbReference type="Proteomes" id="UP001148838"/>
    </source>
</evidence>
<dbReference type="PANTHER" id="PTHR47163:SF2">
    <property type="entry name" value="SI:DKEY-17M8.2"/>
    <property type="match status" value="1"/>
</dbReference>
<dbReference type="EMBL" id="JAJSOF020000039">
    <property type="protein sequence ID" value="KAJ4426751.1"/>
    <property type="molecule type" value="Genomic_DNA"/>
</dbReference>
<name>A0ABQ8RYJ9_PERAM</name>
<organism evidence="1 2">
    <name type="scientific">Periplaneta americana</name>
    <name type="common">American cockroach</name>
    <name type="synonym">Blatta americana</name>
    <dbReference type="NCBI Taxonomy" id="6978"/>
    <lineage>
        <taxon>Eukaryota</taxon>
        <taxon>Metazoa</taxon>
        <taxon>Ecdysozoa</taxon>
        <taxon>Arthropoda</taxon>
        <taxon>Hexapoda</taxon>
        <taxon>Insecta</taxon>
        <taxon>Pterygota</taxon>
        <taxon>Neoptera</taxon>
        <taxon>Polyneoptera</taxon>
        <taxon>Dictyoptera</taxon>
        <taxon>Blattodea</taxon>
        <taxon>Blattoidea</taxon>
        <taxon>Blattidae</taxon>
        <taxon>Blattinae</taxon>
        <taxon>Periplaneta</taxon>
    </lineage>
</organism>